<keyword evidence="2" id="KW-0812">Transmembrane</keyword>
<gene>
    <name evidence="3" type="ORF">C2L64_51000</name>
</gene>
<sequence length="79" mass="8518">MAANCLKPSSSGDRNPESQPQSNAVEISVSASHIALDAMRRRQGNMNTAQTLCLAMMLTGLLAEVSYGIATTRFRDTMQ</sequence>
<name>A0AAN1MR69_9BURK</name>
<dbReference type="EMBL" id="CP026109">
    <property type="protein sequence ID" value="AUT76510.1"/>
    <property type="molecule type" value="Genomic_DNA"/>
</dbReference>
<dbReference type="Proteomes" id="UP000236649">
    <property type="component" value="Chromosome 5"/>
</dbReference>
<evidence type="ECO:0000256" key="1">
    <source>
        <dbReference type="SAM" id="MobiDB-lite"/>
    </source>
</evidence>
<protein>
    <submittedName>
        <fullName evidence="3">Uncharacterized protein</fullName>
    </submittedName>
</protein>
<dbReference type="KEGG" id="phs:C2L64_51000"/>
<feature type="region of interest" description="Disordered" evidence="1">
    <location>
        <begin position="1"/>
        <end position="24"/>
    </location>
</feature>
<dbReference type="AlphaFoldDB" id="A0AAN1MR69"/>
<accession>A0AAN1MR69</accession>
<feature type="transmembrane region" description="Helical" evidence="2">
    <location>
        <begin position="49"/>
        <end position="70"/>
    </location>
</feature>
<keyword evidence="2" id="KW-0472">Membrane</keyword>
<evidence type="ECO:0000313" key="3">
    <source>
        <dbReference type="EMBL" id="AUT76510.1"/>
    </source>
</evidence>
<proteinExistence type="predicted"/>
<reference evidence="3 4" key="1">
    <citation type="submission" date="2018-01" db="EMBL/GenBank/DDBJ databases">
        <title>Species boundaries and ecological features among Paraburkholderia terrae DSMZ17804T, P. hospita DSMZ17164T and P. caribensis DSMZ13236T.</title>
        <authorList>
            <person name="Pratama A.A."/>
        </authorList>
    </citation>
    <scope>NUCLEOTIDE SEQUENCE [LARGE SCALE GENOMIC DNA]</scope>
    <source>
        <strain evidence="3 4">DSM 17164</strain>
    </source>
</reference>
<feature type="compositionally biased region" description="Polar residues" evidence="1">
    <location>
        <begin position="7"/>
        <end position="24"/>
    </location>
</feature>
<keyword evidence="2" id="KW-1133">Transmembrane helix</keyword>
<organism evidence="3 4">
    <name type="scientific">Paraburkholderia hospita</name>
    <dbReference type="NCBI Taxonomy" id="169430"/>
    <lineage>
        <taxon>Bacteria</taxon>
        <taxon>Pseudomonadati</taxon>
        <taxon>Pseudomonadota</taxon>
        <taxon>Betaproteobacteria</taxon>
        <taxon>Burkholderiales</taxon>
        <taxon>Burkholderiaceae</taxon>
        <taxon>Paraburkholderia</taxon>
    </lineage>
</organism>
<evidence type="ECO:0000313" key="4">
    <source>
        <dbReference type="Proteomes" id="UP000236649"/>
    </source>
</evidence>
<evidence type="ECO:0000256" key="2">
    <source>
        <dbReference type="SAM" id="Phobius"/>
    </source>
</evidence>